<proteinExistence type="inferred from homology"/>
<dbReference type="UniPathway" id="UPA00109">
    <property type="reaction ID" value="UER00180"/>
</dbReference>
<dbReference type="GO" id="GO:0005524">
    <property type="term" value="F:ATP binding"/>
    <property type="evidence" value="ECO:0007669"/>
    <property type="project" value="UniProtKB-KW"/>
</dbReference>
<evidence type="ECO:0000256" key="2">
    <source>
        <dbReference type="ARBA" id="ARBA00005007"/>
    </source>
</evidence>
<feature type="domain" description="Hexokinase N-terminal" evidence="10">
    <location>
        <begin position="11"/>
        <end position="182"/>
    </location>
</feature>
<keyword evidence="8" id="KW-0324">Glycolysis</keyword>
<comment type="catalytic activity">
    <reaction evidence="9">
        <text>D-fructose + ATP = D-fructose 6-phosphate + ADP + H(+)</text>
        <dbReference type="Rhea" id="RHEA:16125"/>
        <dbReference type="ChEBI" id="CHEBI:15378"/>
        <dbReference type="ChEBI" id="CHEBI:30616"/>
        <dbReference type="ChEBI" id="CHEBI:37721"/>
        <dbReference type="ChEBI" id="CHEBI:61527"/>
        <dbReference type="ChEBI" id="CHEBI:456216"/>
        <dbReference type="EC" id="2.7.1.1"/>
    </reaction>
    <physiologicalReaction direction="left-to-right" evidence="9">
        <dbReference type="Rhea" id="RHEA:16126"/>
    </physiologicalReaction>
</comment>
<organism evidence="12 13">
    <name type="scientific">Candidatus Roizmanbacteria bacterium RIFCSPHIGHO2_02_FULL_38_11</name>
    <dbReference type="NCBI Taxonomy" id="1802039"/>
    <lineage>
        <taxon>Bacteria</taxon>
        <taxon>Candidatus Roizmaniibacteriota</taxon>
    </lineage>
</organism>
<dbReference type="AlphaFoldDB" id="A0A1F7GXM1"/>
<comment type="caution">
    <text evidence="12">The sequence shown here is derived from an EMBL/GenBank/DDBJ whole genome shotgun (WGS) entry which is preliminary data.</text>
</comment>
<evidence type="ECO:0000256" key="6">
    <source>
        <dbReference type="ARBA" id="ARBA00022777"/>
    </source>
</evidence>
<evidence type="ECO:0000256" key="3">
    <source>
        <dbReference type="ARBA" id="ARBA00009225"/>
    </source>
</evidence>
<name>A0A1F7GXM1_9BACT</name>
<dbReference type="GO" id="GO:0006096">
    <property type="term" value="P:glycolytic process"/>
    <property type="evidence" value="ECO:0007669"/>
    <property type="project" value="UniProtKB-UniPathway"/>
</dbReference>
<evidence type="ECO:0000256" key="9">
    <source>
        <dbReference type="ARBA" id="ARBA00047905"/>
    </source>
</evidence>
<keyword evidence="4" id="KW-0808">Transferase</keyword>
<protein>
    <recommendedName>
        <fullName evidence="14">Hexokinase C-terminal domain-containing protein</fullName>
    </recommendedName>
</protein>
<evidence type="ECO:0000256" key="8">
    <source>
        <dbReference type="ARBA" id="ARBA00023152"/>
    </source>
</evidence>
<accession>A0A1F7GXM1</accession>
<dbReference type="Pfam" id="PF00349">
    <property type="entry name" value="Hexokinase_1"/>
    <property type="match status" value="1"/>
</dbReference>
<dbReference type="Gene3D" id="3.40.367.20">
    <property type="match status" value="2"/>
</dbReference>
<dbReference type="EMBL" id="MFZO01000050">
    <property type="protein sequence ID" value="OGK23242.1"/>
    <property type="molecule type" value="Genomic_DNA"/>
</dbReference>
<gene>
    <name evidence="12" type="ORF">A3C25_04400</name>
</gene>
<dbReference type="GO" id="GO:0006006">
    <property type="term" value="P:glucose metabolic process"/>
    <property type="evidence" value="ECO:0007669"/>
    <property type="project" value="TreeGrafter"/>
</dbReference>
<reference evidence="12 13" key="1">
    <citation type="journal article" date="2016" name="Nat. Commun.">
        <title>Thousands of microbial genomes shed light on interconnected biogeochemical processes in an aquifer system.</title>
        <authorList>
            <person name="Anantharaman K."/>
            <person name="Brown C.T."/>
            <person name="Hug L.A."/>
            <person name="Sharon I."/>
            <person name="Castelle C.J."/>
            <person name="Probst A.J."/>
            <person name="Thomas B.C."/>
            <person name="Singh A."/>
            <person name="Wilkins M.J."/>
            <person name="Karaoz U."/>
            <person name="Brodie E.L."/>
            <person name="Williams K.H."/>
            <person name="Hubbard S.S."/>
            <person name="Banfield J.F."/>
        </authorList>
    </citation>
    <scope>NUCLEOTIDE SEQUENCE [LARGE SCALE GENOMIC DNA]</scope>
</reference>
<comment type="similarity">
    <text evidence="3">Belongs to the hexokinase family.</text>
</comment>
<keyword evidence="7" id="KW-0067">ATP-binding</keyword>
<evidence type="ECO:0000256" key="1">
    <source>
        <dbReference type="ARBA" id="ARBA00004921"/>
    </source>
</evidence>
<evidence type="ECO:0000256" key="7">
    <source>
        <dbReference type="ARBA" id="ARBA00022840"/>
    </source>
</evidence>
<comment type="pathway">
    <text evidence="2">Carbohydrate metabolism.</text>
</comment>
<dbReference type="PANTHER" id="PTHR19443:SF16">
    <property type="entry name" value="HEXOKINASE TYPE 1-RELATED"/>
    <property type="match status" value="1"/>
</dbReference>
<keyword evidence="6" id="KW-0418">Kinase</keyword>
<feature type="domain" description="Hexokinase C-terminal" evidence="11">
    <location>
        <begin position="286"/>
        <end position="363"/>
    </location>
</feature>
<evidence type="ECO:0000259" key="10">
    <source>
        <dbReference type="Pfam" id="PF00349"/>
    </source>
</evidence>
<dbReference type="GO" id="GO:0004340">
    <property type="term" value="F:glucokinase activity"/>
    <property type="evidence" value="ECO:0007669"/>
    <property type="project" value="TreeGrafter"/>
</dbReference>
<dbReference type="InterPro" id="IPR043129">
    <property type="entry name" value="ATPase_NBD"/>
</dbReference>
<evidence type="ECO:0000259" key="11">
    <source>
        <dbReference type="Pfam" id="PF03727"/>
    </source>
</evidence>
<evidence type="ECO:0000313" key="13">
    <source>
        <dbReference type="Proteomes" id="UP000177913"/>
    </source>
</evidence>
<dbReference type="GO" id="GO:0008865">
    <property type="term" value="F:fructokinase activity"/>
    <property type="evidence" value="ECO:0007669"/>
    <property type="project" value="TreeGrafter"/>
</dbReference>
<dbReference type="Proteomes" id="UP000177913">
    <property type="component" value="Unassembled WGS sequence"/>
</dbReference>
<evidence type="ECO:0000313" key="12">
    <source>
        <dbReference type="EMBL" id="OGK23242.1"/>
    </source>
</evidence>
<dbReference type="PANTHER" id="PTHR19443">
    <property type="entry name" value="HEXOKINASE"/>
    <property type="match status" value="1"/>
</dbReference>
<dbReference type="InterPro" id="IPR001312">
    <property type="entry name" value="Hexokinase"/>
</dbReference>
<sequence>MKYVKPSSLLYPVQTLKTIRDNFVEEIRESLKGKKTSLAFIKNPLPQPKKIGLGDIIQVVSIGGTIGETAAVDRSQGTVILSHMKKVSLPRFNDKKTFFTFFEKQLDRKTNTVGLNFAYALKPFVREGHLDGILVETSKEHKLSNLIGRALGEELEKYIYQKHKRIIKVTCANDTICLLLSCLEQDNYLSLACGIVGTGTNFAFFLDKTIMVNLESGNFAKFPQTETGKIIDNKSQSPRSFLFEKEVSGAYLFQHFNLSIDKISRPISSTLELSNLAKKKEGFKCLIAQKLLERSASLIACQIAGIYFFKKQPRLRFVMEGSLFWKGWKYKKIIQQYLGILNVPKNAITFLKIKNSALLGAARLLIAESLIQN</sequence>
<dbReference type="SUPFAM" id="SSF53067">
    <property type="entry name" value="Actin-like ATPase domain"/>
    <property type="match status" value="2"/>
</dbReference>
<dbReference type="InterPro" id="IPR022673">
    <property type="entry name" value="Hexokinase_C"/>
</dbReference>
<comment type="pathway">
    <text evidence="1">Carbohydrate degradation.</text>
</comment>
<dbReference type="Pfam" id="PF03727">
    <property type="entry name" value="Hexokinase_2"/>
    <property type="match status" value="2"/>
</dbReference>
<feature type="domain" description="Hexokinase C-terminal" evidence="11">
    <location>
        <begin position="200"/>
        <end position="253"/>
    </location>
</feature>
<dbReference type="CDD" id="cd24000">
    <property type="entry name" value="ASKHA_NBD_HK"/>
    <property type="match status" value="1"/>
</dbReference>
<evidence type="ECO:0008006" key="14">
    <source>
        <dbReference type="Google" id="ProtNLM"/>
    </source>
</evidence>
<dbReference type="GO" id="GO:0001678">
    <property type="term" value="P:intracellular glucose homeostasis"/>
    <property type="evidence" value="ECO:0007669"/>
    <property type="project" value="InterPro"/>
</dbReference>
<evidence type="ECO:0000256" key="4">
    <source>
        <dbReference type="ARBA" id="ARBA00022679"/>
    </source>
</evidence>
<evidence type="ECO:0000256" key="5">
    <source>
        <dbReference type="ARBA" id="ARBA00022741"/>
    </source>
</evidence>
<dbReference type="InterPro" id="IPR022672">
    <property type="entry name" value="Hexokinase_N"/>
</dbReference>
<dbReference type="GO" id="GO:0005536">
    <property type="term" value="F:D-glucose binding"/>
    <property type="evidence" value="ECO:0007669"/>
    <property type="project" value="InterPro"/>
</dbReference>
<keyword evidence="5" id="KW-0547">Nucleotide-binding</keyword>